<feature type="region of interest" description="Disordered" evidence="1">
    <location>
        <begin position="1"/>
        <end position="32"/>
    </location>
</feature>
<gene>
    <name evidence="3" type="ORF">SAMN05428998_1328</name>
</gene>
<dbReference type="STRING" id="560819.SAMN05428998_1328"/>
<protein>
    <submittedName>
        <fullName evidence="3">Nitrile hydratase beta subunit</fullName>
    </submittedName>
</protein>
<evidence type="ECO:0000313" key="4">
    <source>
        <dbReference type="Proteomes" id="UP000192917"/>
    </source>
</evidence>
<proteinExistence type="predicted"/>
<dbReference type="InterPro" id="IPR049054">
    <property type="entry name" value="CN_hydtase_beta-like_N"/>
</dbReference>
<dbReference type="SUPFAM" id="SSF50090">
    <property type="entry name" value="Electron transport accessory proteins"/>
    <property type="match status" value="1"/>
</dbReference>
<dbReference type="InterPro" id="IPR042262">
    <property type="entry name" value="CN_hydtase_beta_C"/>
</dbReference>
<evidence type="ECO:0000256" key="1">
    <source>
        <dbReference type="SAM" id="MobiDB-lite"/>
    </source>
</evidence>
<evidence type="ECO:0000313" key="3">
    <source>
        <dbReference type="EMBL" id="SMF73336.1"/>
    </source>
</evidence>
<evidence type="ECO:0000259" key="2">
    <source>
        <dbReference type="Pfam" id="PF21006"/>
    </source>
</evidence>
<name>A0A1Y6CL99_9PROT</name>
<dbReference type="Pfam" id="PF21006">
    <property type="entry name" value="NHase_beta_N"/>
    <property type="match status" value="1"/>
</dbReference>
<accession>A0A1Y6CL99</accession>
<dbReference type="InterPro" id="IPR008990">
    <property type="entry name" value="Elect_transpt_acc-like_dom_sf"/>
</dbReference>
<dbReference type="Proteomes" id="UP000192917">
    <property type="component" value="Unassembled WGS sequence"/>
</dbReference>
<organism evidence="3 4">
    <name type="scientific">Tistlia consotensis USBA 355</name>
    <dbReference type="NCBI Taxonomy" id="560819"/>
    <lineage>
        <taxon>Bacteria</taxon>
        <taxon>Pseudomonadati</taxon>
        <taxon>Pseudomonadota</taxon>
        <taxon>Alphaproteobacteria</taxon>
        <taxon>Rhodospirillales</taxon>
        <taxon>Rhodovibrionaceae</taxon>
        <taxon>Tistlia</taxon>
    </lineage>
</organism>
<reference evidence="3 4" key="1">
    <citation type="submission" date="2017-04" db="EMBL/GenBank/DDBJ databases">
        <authorList>
            <person name="Afonso C.L."/>
            <person name="Miller P.J."/>
            <person name="Scott M.A."/>
            <person name="Spackman E."/>
            <person name="Goraichik I."/>
            <person name="Dimitrov K.M."/>
            <person name="Suarez D.L."/>
            <person name="Swayne D.E."/>
        </authorList>
    </citation>
    <scope>NUCLEOTIDE SEQUENCE [LARGE SCALE GENOMIC DNA]</scope>
    <source>
        <strain evidence="3 4">USBA 355</strain>
    </source>
</reference>
<keyword evidence="4" id="KW-1185">Reference proteome</keyword>
<dbReference type="AlphaFoldDB" id="A0A1Y6CL99"/>
<dbReference type="RefSeq" id="WP_085125730.1">
    <property type="nucleotide sequence ID" value="NZ_FWZX01000032.1"/>
</dbReference>
<dbReference type="Gene3D" id="1.10.472.20">
    <property type="entry name" value="Nitrile hydratase, beta subunit"/>
    <property type="match status" value="1"/>
</dbReference>
<dbReference type="EMBL" id="FWZX01000032">
    <property type="protein sequence ID" value="SMF73336.1"/>
    <property type="molecule type" value="Genomic_DNA"/>
</dbReference>
<feature type="domain" description="Nitrile hydratase beta subunit-like N-terminal" evidence="2">
    <location>
        <begin position="30"/>
        <end position="104"/>
    </location>
</feature>
<sequence length="113" mass="12457">MTATRHRPGARPGTLGGGAARRNGQVGHEPSPWEKRCHALAVVLDSHEIISAEEKRRCSESLGNEMIARLSYYEHWILALAIVLFEKRILAPSELAWKMDEIAERWPGGGSGG</sequence>